<comment type="subunit">
    <text evidence="1">Monomer.</text>
</comment>
<evidence type="ECO:0000313" key="6">
    <source>
        <dbReference type="Proteomes" id="UP001295684"/>
    </source>
</evidence>
<name>A0AAD1X785_EUPCR</name>
<accession>A0AAD1X785</accession>
<dbReference type="SMART" id="SM00220">
    <property type="entry name" value="S_TKc"/>
    <property type="match status" value="1"/>
</dbReference>
<keyword evidence="2" id="KW-0547">Nucleotide-binding</keyword>
<comment type="caution">
    <text evidence="5">The sequence shown here is derived from an EMBL/GenBank/DDBJ whole genome shotgun (WGS) entry which is preliminary data.</text>
</comment>
<evidence type="ECO:0000256" key="2">
    <source>
        <dbReference type="ARBA" id="ARBA00022741"/>
    </source>
</evidence>
<dbReference type="SUPFAM" id="SSF56112">
    <property type="entry name" value="Protein kinase-like (PK-like)"/>
    <property type="match status" value="1"/>
</dbReference>
<dbReference type="FunFam" id="1.10.510.10:FF:000571">
    <property type="entry name" value="Maternal embryonic leucine zipper kinase"/>
    <property type="match status" value="1"/>
</dbReference>
<dbReference type="InterPro" id="IPR000719">
    <property type="entry name" value="Prot_kinase_dom"/>
</dbReference>
<evidence type="ECO:0000313" key="5">
    <source>
        <dbReference type="EMBL" id="CAI2363449.1"/>
    </source>
</evidence>
<dbReference type="InterPro" id="IPR011009">
    <property type="entry name" value="Kinase-like_dom_sf"/>
</dbReference>
<keyword evidence="6" id="KW-1185">Reference proteome</keyword>
<protein>
    <recommendedName>
        <fullName evidence="4">Protein kinase domain-containing protein</fullName>
    </recommendedName>
</protein>
<sequence length="195" mass="22726">MYEAIDTSTYVYLSTEYISGPSLLKYLKSKPDRIMEEEEVRLIWKQVVQAIAYLHSKNISHRDIKLENILLTKDLKTVKLIDFGFSTVCSPYKKLKIYCGTPSYMSPQIVQRREYHGLPADIWACGILLFTMFCGRFPFKGSSDRELYRKIQRGLYNTPDHVPCQVKGLLTKILNIDPIKRITADEILEHDWVKK</sequence>
<evidence type="ECO:0000256" key="3">
    <source>
        <dbReference type="ARBA" id="ARBA00022840"/>
    </source>
</evidence>
<dbReference type="GO" id="GO:0004674">
    <property type="term" value="F:protein serine/threonine kinase activity"/>
    <property type="evidence" value="ECO:0007669"/>
    <property type="project" value="TreeGrafter"/>
</dbReference>
<organism evidence="5 6">
    <name type="scientific">Euplotes crassus</name>
    <dbReference type="NCBI Taxonomy" id="5936"/>
    <lineage>
        <taxon>Eukaryota</taxon>
        <taxon>Sar</taxon>
        <taxon>Alveolata</taxon>
        <taxon>Ciliophora</taxon>
        <taxon>Intramacronucleata</taxon>
        <taxon>Spirotrichea</taxon>
        <taxon>Hypotrichia</taxon>
        <taxon>Euplotida</taxon>
        <taxon>Euplotidae</taxon>
        <taxon>Moneuplotes</taxon>
    </lineage>
</organism>
<dbReference type="PANTHER" id="PTHR24346:SF30">
    <property type="entry name" value="MATERNAL EMBRYONIC LEUCINE ZIPPER KINASE"/>
    <property type="match status" value="1"/>
</dbReference>
<dbReference type="PROSITE" id="PS50011">
    <property type="entry name" value="PROTEIN_KINASE_DOM"/>
    <property type="match status" value="1"/>
</dbReference>
<proteinExistence type="predicted"/>
<dbReference type="Proteomes" id="UP001295684">
    <property type="component" value="Unassembled WGS sequence"/>
</dbReference>
<gene>
    <name evidence="5" type="ORF">ECRASSUSDP1_LOCUS4785</name>
</gene>
<dbReference type="GO" id="GO:0035556">
    <property type="term" value="P:intracellular signal transduction"/>
    <property type="evidence" value="ECO:0007669"/>
    <property type="project" value="TreeGrafter"/>
</dbReference>
<dbReference type="Pfam" id="PF00069">
    <property type="entry name" value="Pkinase"/>
    <property type="match status" value="1"/>
</dbReference>
<dbReference type="PROSITE" id="PS00108">
    <property type="entry name" value="PROTEIN_KINASE_ST"/>
    <property type="match status" value="1"/>
</dbReference>
<dbReference type="EMBL" id="CAMPGE010004601">
    <property type="protein sequence ID" value="CAI2363449.1"/>
    <property type="molecule type" value="Genomic_DNA"/>
</dbReference>
<dbReference type="AlphaFoldDB" id="A0AAD1X785"/>
<dbReference type="InterPro" id="IPR008271">
    <property type="entry name" value="Ser/Thr_kinase_AS"/>
</dbReference>
<keyword evidence="3" id="KW-0067">ATP-binding</keyword>
<dbReference type="PANTHER" id="PTHR24346">
    <property type="entry name" value="MAP/MICROTUBULE AFFINITY-REGULATING KINASE"/>
    <property type="match status" value="1"/>
</dbReference>
<evidence type="ECO:0000256" key="1">
    <source>
        <dbReference type="ARBA" id="ARBA00011245"/>
    </source>
</evidence>
<reference evidence="5" key="1">
    <citation type="submission" date="2023-07" db="EMBL/GenBank/DDBJ databases">
        <authorList>
            <consortium name="AG Swart"/>
            <person name="Singh M."/>
            <person name="Singh A."/>
            <person name="Seah K."/>
            <person name="Emmerich C."/>
        </authorList>
    </citation>
    <scope>NUCLEOTIDE SEQUENCE</scope>
    <source>
        <strain evidence="5">DP1</strain>
    </source>
</reference>
<dbReference type="GO" id="GO:0005737">
    <property type="term" value="C:cytoplasm"/>
    <property type="evidence" value="ECO:0007669"/>
    <property type="project" value="TreeGrafter"/>
</dbReference>
<dbReference type="GO" id="GO:0005524">
    <property type="term" value="F:ATP binding"/>
    <property type="evidence" value="ECO:0007669"/>
    <property type="project" value="UniProtKB-KW"/>
</dbReference>
<feature type="domain" description="Protein kinase" evidence="4">
    <location>
        <begin position="1"/>
        <end position="193"/>
    </location>
</feature>
<dbReference type="Gene3D" id="1.10.510.10">
    <property type="entry name" value="Transferase(Phosphotransferase) domain 1"/>
    <property type="match status" value="1"/>
</dbReference>
<evidence type="ECO:0000259" key="4">
    <source>
        <dbReference type="PROSITE" id="PS50011"/>
    </source>
</evidence>